<dbReference type="GO" id="GO:0003723">
    <property type="term" value="F:RNA binding"/>
    <property type="evidence" value="ECO:0007669"/>
    <property type="project" value="UniProtKB-KW"/>
</dbReference>
<reference evidence="4" key="1">
    <citation type="journal article" date="2020" name="Stud. Mycol.">
        <title>101 Dothideomycetes genomes: a test case for predicting lifestyles and emergence of pathogens.</title>
        <authorList>
            <person name="Haridas S."/>
            <person name="Albert R."/>
            <person name="Binder M."/>
            <person name="Bloem J."/>
            <person name="Labutti K."/>
            <person name="Salamov A."/>
            <person name="Andreopoulos B."/>
            <person name="Baker S."/>
            <person name="Barry K."/>
            <person name="Bills G."/>
            <person name="Bluhm B."/>
            <person name="Cannon C."/>
            <person name="Castanera R."/>
            <person name="Culley D."/>
            <person name="Daum C."/>
            <person name="Ezra D."/>
            <person name="Gonzalez J."/>
            <person name="Henrissat B."/>
            <person name="Kuo A."/>
            <person name="Liang C."/>
            <person name="Lipzen A."/>
            <person name="Lutzoni F."/>
            <person name="Magnuson J."/>
            <person name="Mondo S."/>
            <person name="Nolan M."/>
            <person name="Ohm R."/>
            <person name="Pangilinan J."/>
            <person name="Park H.-J."/>
            <person name="Ramirez L."/>
            <person name="Alfaro M."/>
            <person name="Sun H."/>
            <person name="Tritt A."/>
            <person name="Yoshinaga Y."/>
            <person name="Zwiers L.-H."/>
            <person name="Turgeon B."/>
            <person name="Goodwin S."/>
            <person name="Spatafora J."/>
            <person name="Crous P."/>
            <person name="Grigoriev I."/>
        </authorList>
    </citation>
    <scope>NUCLEOTIDE SEQUENCE</scope>
    <source>
        <strain evidence="4">CBS 110217</strain>
    </source>
</reference>
<dbReference type="EMBL" id="ML978342">
    <property type="protein sequence ID" value="KAF2023536.1"/>
    <property type="molecule type" value="Genomic_DNA"/>
</dbReference>
<keyword evidence="1" id="KW-0694">RNA-binding</keyword>
<evidence type="ECO:0000259" key="3">
    <source>
        <dbReference type="PROSITE" id="PS50994"/>
    </source>
</evidence>
<feature type="domain" description="Integrase catalytic" evidence="3">
    <location>
        <begin position="553"/>
        <end position="701"/>
    </location>
</feature>
<proteinExistence type="predicted"/>
<dbReference type="Gene3D" id="3.30.420.10">
    <property type="entry name" value="Ribonuclease H-like superfamily/Ribonuclease H"/>
    <property type="match status" value="1"/>
</dbReference>
<dbReference type="OrthoDB" id="3786303at2759"/>
<dbReference type="InterPro" id="IPR001584">
    <property type="entry name" value="Integrase_cat-core"/>
</dbReference>
<feature type="region of interest" description="Disordered" evidence="2">
    <location>
        <begin position="1"/>
        <end position="57"/>
    </location>
</feature>
<evidence type="ECO:0000313" key="5">
    <source>
        <dbReference type="Proteomes" id="UP000799777"/>
    </source>
</evidence>
<name>A0A9P4LEQ3_9PLEO</name>
<evidence type="ECO:0000313" key="4">
    <source>
        <dbReference type="EMBL" id="KAF2023536.1"/>
    </source>
</evidence>
<dbReference type="GO" id="GO:0005634">
    <property type="term" value="C:nucleus"/>
    <property type="evidence" value="ECO:0007669"/>
    <property type="project" value="UniProtKB-ARBA"/>
</dbReference>
<sequence>MQPQPQLQRPSQDKQLGDQPDEQYRMRQAEQYGVRQDVQSHSYPPQEPQWHTRTQRRPPATAYCKVTLFPQQPTSRVPDRPPNLPHNPYKTLPPQWSCNDQLDANIITQFSKLWDNSNKYTGNAYDLLDDKIKVFFSICWQVDIQEEQFHAVFPRILTGRAETFYIQVVERDDSFASAYTAIKNHFDHDVHHQHYYTDWTTTTFACTRTENPDKGLHEVLQILLDKLQLCQRALGKNFDSEDALRTTVINACHGVLELKMALFKPATIYEGLFSDLRFKPRWRKKCFVCQKEGCWSTNHTDEERKAARAQFFSACHFTGGQPPIDFSRGWREEEDCEDSDNDNSTSNQQYLEHYRGAPSAPASQFLLKDRYTRSVYQGILPDTGAANVSTVGKEQYLALTREDPTVKMDTSTAGKASIKFGKGSATASIGTAQVSTDIGTINFEVLDAPTPFLLCLADMDRLKVYFNNTTDELVQGNIRIPVLRKWGHPWFHLNKRERATVFLTETELRRLHRRFGHPAVMRLAKLLKDAGHDNFEERTLEEVTKFCHHCQLHSSAPRQFKFTLKDDHHFNYEILVDVMYLSSKPVLHVVDSSTAFQGAKFLNATSAKETWQALRMLWIDTYQGPPDIITHDAGTNFASAEFRAEAKIMGVTCKQVPTEAHWSVGKTERYHAPLRRAWDILHAELSDAMSDEAILQMAVKA</sequence>
<feature type="compositionally biased region" description="Polar residues" evidence="2">
    <location>
        <begin position="1"/>
        <end position="10"/>
    </location>
</feature>
<accession>A0A9P4LEQ3</accession>
<evidence type="ECO:0000256" key="2">
    <source>
        <dbReference type="SAM" id="MobiDB-lite"/>
    </source>
</evidence>
<dbReference type="InterPro" id="IPR012337">
    <property type="entry name" value="RNaseH-like_sf"/>
</dbReference>
<feature type="non-terminal residue" evidence="4">
    <location>
        <position position="701"/>
    </location>
</feature>
<dbReference type="GO" id="GO:0015074">
    <property type="term" value="P:DNA integration"/>
    <property type="evidence" value="ECO:0007669"/>
    <property type="project" value="InterPro"/>
</dbReference>
<evidence type="ECO:0000256" key="1">
    <source>
        <dbReference type="ARBA" id="ARBA00022884"/>
    </source>
</evidence>
<dbReference type="Proteomes" id="UP000799777">
    <property type="component" value="Unassembled WGS sequence"/>
</dbReference>
<protein>
    <recommendedName>
        <fullName evidence="3">Integrase catalytic domain-containing protein</fullName>
    </recommendedName>
</protein>
<dbReference type="AlphaFoldDB" id="A0A9P4LEQ3"/>
<feature type="compositionally biased region" description="Basic and acidic residues" evidence="2">
    <location>
        <begin position="11"/>
        <end position="28"/>
    </location>
</feature>
<organism evidence="4 5">
    <name type="scientific">Setomelanomma holmii</name>
    <dbReference type="NCBI Taxonomy" id="210430"/>
    <lineage>
        <taxon>Eukaryota</taxon>
        <taxon>Fungi</taxon>
        <taxon>Dikarya</taxon>
        <taxon>Ascomycota</taxon>
        <taxon>Pezizomycotina</taxon>
        <taxon>Dothideomycetes</taxon>
        <taxon>Pleosporomycetidae</taxon>
        <taxon>Pleosporales</taxon>
        <taxon>Pleosporineae</taxon>
        <taxon>Phaeosphaeriaceae</taxon>
        <taxon>Setomelanomma</taxon>
    </lineage>
</organism>
<comment type="caution">
    <text evidence="4">The sequence shown here is derived from an EMBL/GenBank/DDBJ whole genome shotgun (WGS) entry which is preliminary data.</text>
</comment>
<gene>
    <name evidence="4" type="ORF">EK21DRAFT_118683</name>
</gene>
<keyword evidence="5" id="KW-1185">Reference proteome</keyword>
<dbReference type="SUPFAM" id="SSF53098">
    <property type="entry name" value="Ribonuclease H-like"/>
    <property type="match status" value="1"/>
</dbReference>
<dbReference type="PROSITE" id="PS50994">
    <property type="entry name" value="INTEGRASE"/>
    <property type="match status" value="1"/>
</dbReference>
<dbReference type="InterPro" id="IPR036397">
    <property type="entry name" value="RNaseH_sf"/>
</dbReference>